<dbReference type="InterPro" id="IPR027005">
    <property type="entry name" value="PMT-like"/>
</dbReference>
<dbReference type="PANTHER" id="PTHR10050">
    <property type="entry name" value="DOLICHYL-PHOSPHATE-MANNOSE--PROTEIN MANNOSYLTRANSFERASE"/>
    <property type="match status" value="1"/>
</dbReference>
<evidence type="ECO:0000256" key="9">
    <source>
        <dbReference type="ARBA" id="ARBA00022824"/>
    </source>
</evidence>
<name>A0A4P9YR09_ROZAC</name>
<reference evidence="18" key="1">
    <citation type="journal article" date="2018" name="Nat. Microbiol.">
        <title>Leveraging single-cell genomics to expand the fungal tree of life.</title>
        <authorList>
            <person name="Ahrendt S.R."/>
            <person name="Quandt C.A."/>
            <person name="Ciobanu D."/>
            <person name="Clum A."/>
            <person name="Salamov A."/>
            <person name="Andreopoulos B."/>
            <person name="Cheng J.F."/>
            <person name="Woyke T."/>
            <person name="Pelin A."/>
            <person name="Henrissat B."/>
            <person name="Reynolds N.K."/>
            <person name="Benny G.L."/>
            <person name="Smith M.E."/>
            <person name="James T.Y."/>
            <person name="Grigoriev I.V."/>
        </authorList>
    </citation>
    <scope>NUCLEOTIDE SEQUENCE [LARGE SCALE GENOMIC DNA]</scope>
    <source>
        <strain evidence="18">CSF55</strain>
    </source>
</reference>
<keyword evidence="5 14" id="KW-0328">Glycosyltransferase</keyword>
<dbReference type="AlphaFoldDB" id="A0A4P9YR09"/>
<feature type="domain" description="MIR" evidence="16">
    <location>
        <begin position="456"/>
        <end position="511"/>
    </location>
</feature>
<proteinExistence type="inferred from homology"/>
<dbReference type="Proteomes" id="UP000281549">
    <property type="component" value="Unassembled WGS sequence"/>
</dbReference>
<keyword evidence="6 14" id="KW-0808">Transferase</keyword>
<evidence type="ECO:0000256" key="3">
    <source>
        <dbReference type="ARBA" id="ARBA00007222"/>
    </source>
</evidence>
<feature type="region of interest" description="Disordered" evidence="15">
    <location>
        <begin position="1"/>
        <end position="28"/>
    </location>
</feature>
<comment type="catalytic activity">
    <reaction evidence="12 14">
        <text>a di-trans,poly-cis-dolichyl beta-D-mannosyl phosphate + L-threonyl-[protein] = 3-O-(alpha-D-mannosyl)-L-threonyl-[protein] + a di-trans,poly-cis-dolichyl phosphate + H(+)</text>
        <dbReference type="Rhea" id="RHEA:53396"/>
        <dbReference type="Rhea" id="RHEA-COMP:11060"/>
        <dbReference type="Rhea" id="RHEA-COMP:13547"/>
        <dbReference type="Rhea" id="RHEA-COMP:19498"/>
        <dbReference type="Rhea" id="RHEA-COMP:19501"/>
        <dbReference type="ChEBI" id="CHEBI:15378"/>
        <dbReference type="ChEBI" id="CHEBI:30013"/>
        <dbReference type="ChEBI" id="CHEBI:57683"/>
        <dbReference type="ChEBI" id="CHEBI:58211"/>
        <dbReference type="ChEBI" id="CHEBI:137323"/>
        <dbReference type="EC" id="2.4.1.109"/>
    </reaction>
</comment>
<sequence length="629" mass="73150">MTLRNRRDSSKEPRKSINEKETEKDNLIQKKPCNQEKFPMFWYKIVLSISFLTRFLLLNHPDQVVFDEVHFGKFASYYLRREYYFDVHPPLGKLLIALAGYLVRYDGHFLFDKIGLSYIENNVPYIGMRALLAALGSCIAPITFRLLWEMNIGLHGILLACLFIVFDTALVVQSRLILLDAILLFGIIFSTYSWTKFYKLRNKPFENDWWKWLVLTGLGLGLTLGTKMVGLFIIFVVGIATILDLWRLLDYRRGLSDMTVLKHFLARAVCLIVLPLGIYLASFYIHFAILTKSGPGDHHMSTKFQTQLIGSRLAGDSFRKNFNFIISAVYYGTNVTIRSHVENVFLHSHKERYPLRHNDKKVSSQGQQVTGYSHEDNNNHWRFHKIDAKLMESDKVIIKNGDIVRLEHVATKSFLLTHDVASPLTMTNMEVTTYPFNETLRYNETLWKVEINEEKSDLYSLHETFRLVHLKTKVSLMNYGKNLPKWGFEQREINGLKDNNAEATYWLIQSIHSDLKFEKDEIRSSNIVKLGFWSKFLELQSTMLSVNSNLKDDHPFGSRPEHWPLMRRGVSFWEDKEKSQKIYMIGNPIVWVMGFISFALLLILITIELILARRGLANEDKCKIIHGIL</sequence>
<feature type="transmembrane region" description="Helical" evidence="14">
    <location>
        <begin position="126"/>
        <end position="146"/>
    </location>
</feature>
<dbReference type="InterPro" id="IPR003342">
    <property type="entry name" value="ArnT-like_N"/>
</dbReference>
<keyword evidence="10 14" id="KW-1133">Transmembrane helix</keyword>
<keyword evidence="9 14" id="KW-0256">Endoplasmic reticulum</keyword>
<comment type="pathway">
    <text evidence="2 14">Protein modification; protein glycosylation.</text>
</comment>
<feature type="domain" description="MIR" evidence="16">
    <location>
        <begin position="395"/>
        <end position="452"/>
    </location>
</feature>
<evidence type="ECO:0000256" key="15">
    <source>
        <dbReference type="SAM" id="MobiDB-lite"/>
    </source>
</evidence>
<feature type="domain" description="MIR" evidence="16">
    <location>
        <begin position="326"/>
        <end position="386"/>
    </location>
</feature>
<dbReference type="PANTHER" id="PTHR10050:SF51">
    <property type="entry name" value="PROTEIN O-MANNOSYL-TRANSFERASE 1"/>
    <property type="match status" value="1"/>
</dbReference>
<feature type="transmembrane region" description="Helical" evidence="14">
    <location>
        <begin position="177"/>
        <end position="194"/>
    </location>
</feature>
<dbReference type="GO" id="GO:0004169">
    <property type="term" value="F:dolichyl-phosphate-mannose-protein mannosyltransferase activity"/>
    <property type="evidence" value="ECO:0007669"/>
    <property type="project" value="UniProtKB-UniRule"/>
</dbReference>
<dbReference type="Pfam" id="PF16192">
    <property type="entry name" value="PMT_4TMC"/>
    <property type="match status" value="1"/>
</dbReference>
<dbReference type="InterPro" id="IPR032421">
    <property type="entry name" value="PMT_4TMC"/>
</dbReference>
<dbReference type="Pfam" id="PF02366">
    <property type="entry name" value="PMT"/>
    <property type="match status" value="1"/>
</dbReference>
<evidence type="ECO:0000256" key="11">
    <source>
        <dbReference type="ARBA" id="ARBA00023136"/>
    </source>
</evidence>
<dbReference type="EMBL" id="ML004930">
    <property type="protein sequence ID" value="RKP21762.1"/>
    <property type="molecule type" value="Genomic_DNA"/>
</dbReference>
<dbReference type="PROSITE" id="PS50919">
    <property type="entry name" value="MIR"/>
    <property type="match status" value="3"/>
</dbReference>
<keyword evidence="8" id="KW-0677">Repeat</keyword>
<feature type="transmembrane region" description="Helical" evidence="14">
    <location>
        <begin position="152"/>
        <end position="170"/>
    </location>
</feature>
<comment type="function">
    <text evidence="14">Transfers mannose from Dol-P-mannose to Ser or Thr residues on proteins.</text>
</comment>
<evidence type="ECO:0000256" key="2">
    <source>
        <dbReference type="ARBA" id="ARBA00004922"/>
    </source>
</evidence>
<evidence type="ECO:0000256" key="5">
    <source>
        <dbReference type="ARBA" id="ARBA00022676"/>
    </source>
</evidence>
<accession>A0A4P9YR09</accession>
<evidence type="ECO:0000256" key="12">
    <source>
        <dbReference type="ARBA" id="ARBA00045085"/>
    </source>
</evidence>
<feature type="transmembrane region" description="Helical" evidence="14">
    <location>
        <begin position="589"/>
        <end position="611"/>
    </location>
</feature>
<keyword evidence="11 14" id="KW-0472">Membrane</keyword>
<evidence type="ECO:0000256" key="1">
    <source>
        <dbReference type="ARBA" id="ARBA00004477"/>
    </source>
</evidence>
<dbReference type="GO" id="GO:0005789">
    <property type="term" value="C:endoplasmic reticulum membrane"/>
    <property type="evidence" value="ECO:0007669"/>
    <property type="project" value="UniProtKB-SubCell"/>
</dbReference>
<dbReference type="InterPro" id="IPR016093">
    <property type="entry name" value="MIR_motif"/>
</dbReference>
<protein>
    <recommendedName>
        <fullName evidence="4 14">Dolichyl-phosphate-mannose--protein mannosyltransferase</fullName>
        <ecNumber evidence="4 14">2.4.1.109</ecNumber>
    </recommendedName>
</protein>
<evidence type="ECO:0000256" key="14">
    <source>
        <dbReference type="RuleBase" id="RU367007"/>
    </source>
</evidence>
<comment type="subcellular location">
    <subcellularLocation>
        <location evidence="1 14">Endoplasmic reticulum membrane</location>
        <topology evidence="1 14">Multi-pass membrane protein</topology>
    </subcellularLocation>
</comment>
<evidence type="ECO:0000259" key="16">
    <source>
        <dbReference type="PROSITE" id="PS50919"/>
    </source>
</evidence>
<dbReference type="SMART" id="SM00472">
    <property type="entry name" value="MIR"/>
    <property type="match status" value="3"/>
</dbReference>
<gene>
    <name evidence="17" type="ORF">ROZALSC1DRAFT_26840</name>
</gene>
<evidence type="ECO:0000313" key="18">
    <source>
        <dbReference type="Proteomes" id="UP000281549"/>
    </source>
</evidence>
<dbReference type="EC" id="2.4.1.109" evidence="4 14"/>
<evidence type="ECO:0000256" key="8">
    <source>
        <dbReference type="ARBA" id="ARBA00022737"/>
    </source>
</evidence>
<evidence type="ECO:0000256" key="4">
    <source>
        <dbReference type="ARBA" id="ARBA00012839"/>
    </source>
</evidence>
<dbReference type="UniPathway" id="UPA00378"/>
<keyword evidence="7 14" id="KW-0812">Transmembrane</keyword>
<dbReference type="InterPro" id="IPR036300">
    <property type="entry name" value="MIR_dom_sf"/>
</dbReference>
<organism evidence="17 18">
    <name type="scientific">Rozella allomycis (strain CSF55)</name>
    <dbReference type="NCBI Taxonomy" id="988480"/>
    <lineage>
        <taxon>Eukaryota</taxon>
        <taxon>Fungi</taxon>
        <taxon>Fungi incertae sedis</taxon>
        <taxon>Cryptomycota</taxon>
        <taxon>Cryptomycota incertae sedis</taxon>
        <taxon>Rozella</taxon>
    </lineage>
</organism>
<dbReference type="Gene3D" id="2.80.10.50">
    <property type="match status" value="1"/>
</dbReference>
<evidence type="ECO:0000256" key="6">
    <source>
        <dbReference type="ARBA" id="ARBA00022679"/>
    </source>
</evidence>
<dbReference type="SUPFAM" id="SSF82109">
    <property type="entry name" value="MIR domain"/>
    <property type="match status" value="1"/>
</dbReference>
<feature type="transmembrane region" description="Helical" evidence="14">
    <location>
        <begin position="264"/>
        <end position="285"/>
    </location>
</feature>
<comment type="similarity">
    <text evidence="3 14">Belongs to the glycosyltransferase 39 family.</text>
</comment>
<comment type="catalytic activity">
    <reaction evidence="13 14">
        <text>a di-trans,poly-cis-dolichyl beta-D-mannosyl phosphate + L-seryl-[protein] = 3-O-(alpha-D-mannosyl)-L-seryl-[protein] + a di-trans,poly-cis-dolichyl phosphate + H(+)</text>
        <dbReference type="Rhea" id="RHEA:17377"/>
        <dbReference type="Rhea" id="RHEA-COMP:9863"/>
        <dbReference type="Rhea" id="RHEA-COMP:13546"/>
        <dbReference type="Rhea" id="RHEA-COMP:19498"/>
        <dbReference type="Rhea" id="RHEA-COMP:19501"/>
        <dbReference type="ChEBI" id="CHEBI:15378"/>
        <dbReference type="ChEBI" id="CHEBI:29999"/>
        <dbReference type="ChEBI" id="CHEBI:57683"/>
        <dbReference type="ChEBI" id="CHEBI:58211"/>
        <dbReference type="ChEBI" id="CHEBI:137321"/>
        <dbReference type="EC" id="2.4.1.109"/>
    </reaction>
</comment>
<evidence type="ECO:0000256" key="7">
    <source>
        <dbReference type="ARBA" id="ARBA00022692"/>
    </source>
</evidence>
<evidence type="ECO:0000256" key="13">
    <source>
        <dbReference type="ARBA" id="ARBA00045102"/>
    </source>
</evidence>
<evidence type="ECO:0000313" key="17">
    <source>
        <dbReference type="EMBL" id="RKP21762.1"/>
    </source>
</evidence>
<feature type="transmembrane region" description="Helical" evidence="14">
    <location>
        <begin position="87"/>
        <end position="105"/>
    </location>
</feature>
<evidence type="ECO:0000256" key="10">
    <source>
        <dbReference type="ARBA" id="ARBA00022989"/>
    </source>
</evidence>
<dbReference type="Pfam" id="PF02815">
    <property type="entry name" value="MIR"/>
    <property type="match status" value="1"/>
</dbReference>
<feature type="transmembrane region" description="Helical" evidence="14">
    <location>
        <begin position="214"/>
        <end position="243"/>
    </location>
</feature>